<feature type="region of interest" description="Disordered" evidence="1">
    <location>
        <begin position="206"/>
        <end position="255"/>
    </location>
</feature>
<accession>R0M5Q0</accession>
<feature type="compositionally biased region" description="Low complexity" evidence="1">
    <location>
        <begin position="223"/>
        <end position="233"/>
    </location>
</feature>
<evidence type="ECO:0000313" key="3">
    <source>
        <dbReference type="Proteomes" id="UP000296049"/>
    </source>
</evidence>
<name>R0M5Q0_ANAPL</name>
<sequence>MRLPGVWIQHMELGLWGGCVASGAEQHLGKGLWATQGSCGHSEEMLQMLRVVVGTWTRGVRQHRHAVLSTHRDGRTGTFWSGSPALIHALLALIELLPIPGAVWRLGKLGELRASAQLHQSEGSHHFVKACPEQDYCSTAPANSFGLIMVAAPREQPDPCANTAARLSFVCLRHPRVLSARHVLCAQGVPASSVLESPGSCWYPLAGGEEEDERKGAGGALAGGQSSAGGSFALPEGGRELVPRSPRLAGKPLAY</sequence>
<protein>
    <submittedName>
        <fullName evidence="2">Uncharacterized protein</fullName>
    </submittedName>
</protein>
<keyword evidence="3" id="KW-1185">Reference proteome</keyword>
<dbReference type="Proteomes" id="UP000296049">
    <property type="component" value="Unassembled WGS sequence"/>
</dbReference>
<evidence type="ECO:0000313" key="2">
    <source>
        <dbReference type="EMBL" id="EOB07953.1"/>
    </source>
</evidence>
<reference evidence="3" key="1">
    <citation type="journal article" date="2013" name="Nat. Genet.">
        <title>The duck genome and transcriptome provide insight into an avian influenza virus reservoir species.</title>
        <authorList>
            <person name="Huang Y."/>
            <person name="Li Y."/>
            <person name="Burt D.W."/>
            <person name="Chen H."/>
            <person name="Zhang Y."/>
            <person name="Qian W."/>
            <person name="Kim H."/>
            <person name="Gan S."/>
            <person name="Zhao Y."/>
            <person name="Li J."/>
            <person name="Yi K."/>
            <person name="Feng H."/>
            <person name="Zhu P."/>
            <person name="Li B."/>
            <person name="Liu Q."/>
            <person name="Fairley S."/>
            <person name="Magor K.E."/>
            <person name="Du Z."/>
            <person name="Hu X."/>
            <person name="Goodman L."/>
            <person name="Tafer H."/>
            <person name="Vignal A."/>
            <person name="Lee T."/>
            <person name="Kim K.W."/>
            <person name="Sheng Z."/>
            <person name="An Y."/>
            <person name="Searle S."/>
            <person name="Herrero J."/>
            <person name="Groenen M.A."/>
            <person name="Crooijmans R.P."/>
            <person name="Faraut T."/>
            <person name="Cai Q."/>
            <person name="Webster R.G."/>
            <person name="Aldridge J.R."/>
            <person name="Warren W.C."/>
            <person name="Bartschat S."/>
            <person name="Kehr S."/>
            <person name="Marz M."/>
            <person name="Stadler P.F."/>
            <person name="Smith J."/>
            <person name="Kraus R.H."/>
            <person name="Zhao Y."/>
            <person name="Ren L."/>
            <person name="Fei J."/>
            <person name="Morisson M."/>
            <person name="Kaiser P."/>
            <person name="Griffin D.K."/>
            <person name="Rao M."/>
            <person name="Pitel F."/>
            <person name="Wang J."/>
            <person name="Li N."/>
        </authorList>
    </citation>
    <scope>NUCLEOTIDE SEQUENCE [LARGE SCALE GENOMIC DNA]</scope>
</reference>
<dbReference type="AlphaFoldDB" id="R0M5Q0"/>
<proteinExistence type="predicted"/>
<organism evidence="2 3">
    <name type="scientific">Anas platyrhynchos</name>
    <name type="common">Mallard</name>
    <name type="synonym">Anas boschas</name>
    <dbReference type="NCBI Taxonomy" id="8839"/>
    <lineage>
        <taxon>Eukaryota</taxon>
        <taxon>Metazoa</taxon>
        <taxon>Chordata</taxon>
        <taxon>Craniata</taxon>
        <taxon>Vertebrata</taxon>
        <taxon>Euteleostomi</taxon>
        <taxon>Archelosauria</taxon>
        <taxon>Archosauria</taxon>
        <taxon>Dinosauria</taxon>
        <taxon>Saurischia</taxon>
        <taxon>Theropoda</taxon>
        <taxon>Coelurosauria</taxon>
        <taxon>Aves</taxon>
        <taxon>Neognathae</taxon>
        <taxon>Galloanserae</taxon>
        <taxon>Anseriformes</taxon>
        <taxon>Anatidae</taxon>
        <taxon>Anatinae</taxon>
        <taxon>Anas</taxon>
    </lineage>
</organism>
<gene>
    <name evidence="2" type="ORF">Anapl_09347</name>
</gene>
<evidence type="ECO:0000256" key="1">
    <source>
        <dbReference type="SAM" id="MobiDB-lite"/>
    </source>
</evidence>
<dbReference type="EMBL" id="KB742482">
    <property type="protein sequence ID" value="EOB07953.1"/>
    <property type="molecule type" value="Genomic_DNA"/>
</dbReference>